<gene>
    <name evidence="9" type="ORF">LACBIDRAFT_315143</name>
</gene>
<dbReference type="GO" id="GO:0012505">
    <property type="term" value="C:endomembrane system"/>
    <property type="evidence" value="ECO:0007669"/>
    <property type="project" value="UniProtKB-SubCell"/>
</dbReference>
<dbReference type="GeneID" id="6085179"/>
<feature type="transmembrane region" description="Helical" evidence="6">
    <location>
        <begin position="246"/>
        <end position="268"/>
    </location>
</feature>
<evidence type="ECO:0000256" key="5">
    <source>
        <dbReference type="ARBA" id="ARBA00032658"/>
    </source>
</evidence>
<dbReference type="STRING" id="486041.B0DZX0"/>
<proteinExistence type="predicted"/>
<dbReference type="RefSeq" id="XP_001889527.1">
    <property type="nucleotide sequence ID" value="XM_001889492.1"/>
</dbReference>
<feature type="transmembrane region" description="Helical" evidence="6">
    <location>
        <begin position="91"/>
        <end position="114"/>
    </location>
</feature>
<reference evidence="9 10" key="1">
    <citation type="journal article" date="2008" name="Nature">
        <title>The genome of Laccaria bicolor provides insights into mycorrhizal symbiosis.</title>
        <authorList>
            <person name="Martin F."/>
            <person name="Aerts A."/>
            <person name="Ahren D."/>
            <person name="Brun A."/>
            <person name="Danchin E.G.J."/>
            <person name="Duchaussoy F."/>
            <person name="Gibon J."/>
            <person name="Kohler A."/>
            <person name="Lindquist E."/>
            <person name="Pereda V."/>
            <person name="Salamov A."/>
            <person name="Shapiro H.J."/>
            <person name="Wuyts J."/>
            <person name="Blaudez D."/>
            <person name="Buee M."/>
            <person name="Brokstein P."/>
            <person name="Canbaeck B."/>
            <person name="Cohen D."/>
            <person name="Courty P.E."/>
            <person name="Coutinho P.M."/>
            <person name="Delaruelle C."/>
            <person name="Detter J.C."/>
            <person name="Deveau A."/>
            <person name="DiFazio S."/>
            <person name="Duplessis S."/>
            <person name="Fraissinet-Tachet L."/>
            <person name="Lucic E."/>
            <person name="Frey-Klett P."/>
            <person name="Fourrey C."/>
            <person name="Feussner I."/>
            <person name="Gay G."/>
            <person name="Grimwood J."/>
            <person name="Hoegger P.J."/>
            <person name="Jain P."/>
            <person name="Kilaru S."/>
            <person name="Labbe J."/>
            <person name="Lin Y.C."/>
            <person name="Legue V."/>
            <person name="Le Tacon F."/>
            <person name="Marmeisse R."/>
            <person name="Melayah D."/>
            <person name="Montanini B."/>
            <person name="Muratet M."/>
            <person name="Nehls U."/>
            <person name="Niculita-Hirzel H."/>
            <person name="Oudot-Le Secq M.P."/>
            <person name="Peter M."/>
            <person name="Quesneville H."/>
            <person name="Rajashekar B."/>
            <person name="Reich M."/>
            <person name="Rouhier N."/>
            <person name="Schmutz J."/>
            <person name="Yin T."/>
            <person name="Chalot M."/>
            <person name="Henrissat B."/>
            <person name="Kuees U."/>
            <person name="Lucas S."/>
            <person name="Van de Peer Y."/>
            <person name="Podila G.K."/>
            <person name="Polle A."/>
            <person name="Pukkila P.J."/>
            <person name="Richardson P.M."/>
            <person name="Rouze P."/>
            <person name="Sanders I.R."/>
            <person name="Stajich J.E."/>
            <person name="Tunlid A."/>
            <person name="Tuskan G."/>
            <person name="Grigoriev I.V."/>
        </authorList>
    </citation>
    <scope>NUCLEOTIDE SEQUENCE [LARGE SCALE GENOMIC DNA]</scope>
    <source>
        <strain evidence="10">S238N-H82 / ATCC MYA-4686</strain>
    </source>
</reference>
<dbReference type="Proteomes" id="UP000001194">
    <property type="component" value="Unassembled WGS sequence"/>
</dbReference>
<dbReference type="KEGG" id="lbc:LACBIDRAFT_315143"/>
<comment type="subcellular location">
    <subcellularLocation>
        <location evidence="1">Endomembrane system</location>
        <topology evidence="1">Multi-pass membrane protein</topology>
    </subcellularLocation>
</comment>
<protein>
    <recommendedName>
        <fullName evidence="5">Endopeptidase S2P</fullName>
    </recommendedName>
</protein>
<sequence>MSFTSFVFFLALVWLLIHGFNHVSKRSRPLLPSYPGAMRRRAAFWNMTHCKVTVSALHLRITTSAFNAYHDLLADKFTGKRYPRLTTLSRLFYDLGGVMGVLGMCGALAALAWMTGCSVWSVARKFLASSVDNASLEPHILSRRGLSEGNTKLQQTSSSYPVITPIIPGVTVPLDHLPLILLAIFLSQVIHELGHAIAAALESLPAVAAGVSFIVCIPAAFVTFPSEGLQVLSPRARTRIIAAGPFHNLVFWCILVLLGRVGAGSLAWSVMGYDNVGDAGNVVLDVDAGSPLYGHLLPGAIITKLDDTNLGTSNLSQDIWTTYLTSPEIRPTLGWCIDGKLLEGTDACCSPSVGSMSTSLLSCFTGARFSKDVQGCLDPIPILTGRNETTRCTRECGSGMVCVEAGPETQLLRLTVVYPSKEEAVVLWSGPRSEVWAEVTVGTWIPRFRVLPRSMPWIWETFWNYLSMATLSLYLFNLLPIQHLDGSKLLTSLLDMTMGVDDDHFLFDIEGLEISNRQVNIGRNRRRTKERMEKHIPLWTMALLVICVLLAILNGF</sequence>
<dbReference type="EMBL" id="DS547158">
    <property type="protein sequence ID" value="EDQ99835.1"/>
    <property type="molecule type" value="Genomic_DNA"/>
</dbReference>
<accession>B0DZX0</accession>
<organism evidence="10">
    <name type="scientific">Laccaria bicolor (strain S238N-H82 / ATCC MYA-4686)</name>
    <name type="common">Bicoloured deceiver</name>
    <name type="synonym">Laccaria laccata var. bicolor</name>
    <dbReference type="NCBI Taxonomy" id="486041"/>
    <lineage>
        <taxon>Eukaryota</taxon>
        <taxon>Fungi</taxon>
        <taxon>Dikarya</taxon>
        <taxon>Basidiomycota</taxon>
        <taxon>Agaricomycotina</taxon>
        <taxon>Agaricomycetes</taxon>
        <taxon>Agaricomycetidae</taxon>
        <taxon>Agaricales</taxon>
        <taxon>Agaricineae</taxon>
        <taxon>Hydnangiaceae</taxon>
        <taxon>Laccaria</taxon>
    </lineage>
</organism>
<dbReference type="GO" id="GO:0005737">
    <property type="term" value="C:cytoplasm"/>
    <property type="evidence" value="ECO:0007669"/>
    <property type="project" value="TreeGrafter"/>
</dbReference>
<feature type="chain" id="PRO_5002747416" description="Endopeptidase S2P" evidence="7">
    <location>
        <begin position="20"/>
        <end position="556"/>
    </location>
</feature>
<evidence type="ECO:0000259" key="8">
    <source>
        <dbReference type="Pfam" id="PF02163"/>
    </source>
</evidence>
<feature type="transmembrane region" description="Helical" evidence="6">
    <location>
        <begin position="207"/>
        <end position="225"/>
    </location>
</feature>
<feature type="transmembrane region" description="Helical" evidence="6">
    <location>
        <begin position="462"/>
        <end position="479"/>
    </location>
</feature>
<dbReference type="GO" id="GO:1905897">
    <property type="term" value="P:regulation of response to endoplasmic reticulum stress"/>
    <property type="evidence" value="ECO:0007669"/>
    <property type="project" value="TreeGrafter"/>
</dbReference>
<evidence type="ECO:0000256" key="1">
    <source>
        <dbReference type="ARBA" id="ARBA00004127"/>
    </source>
</evidence>
<dbReference type="Pfam" id="PF02163">
    <property type="entry name" value="Peptidase_M50"/>
    <property type="match status" value="1"/>
</dbReference>
<dbReference type="GO" id="GO:0031293">
    <property type="term" value="P:membrane protein intracellular domain proteolysis"/>
    <property type="evidence" value="ECO:0007669"/>
    <property type="project" value="TreeGrafter"/>
</dbReference>
<dbReference type="PRINTS" id="PR01000">
    <property type="entry name" value="SREBPS2PTASE"/>
</dbReference>
<keyword evidence="3 6" id="KW-1133">Transmembrane helix</keyword>
<keyword evidence="10" id="KW-1185">Reference proteome</keyword>
<dbReference type="InterPro" id="IPR001193">
    <property type="entry name" value="MBTPS2"/>
</dbReference>
<dbReference type="InterPro" id="IPR008915">
    <property type="entry name" value="Peptidase_M50"/>
</dbReference>
<dbReference type="AlphaFoldDB" id="B0DZX0"/>
<evidence type="ECO:0000256" key="4">
    <source>
        <dbReference type="ARBA" id="ARBA00023136"/>
    </source>
</evidence>
<keyword evidence="2 6" id="KW-0812">Transmembrane</keyword>
<feature type="signal peptide" evidence="7">
    <location>
        <begin position="1"/>
        <end position="19"/>
    </location>
</feature>
<keyword evidence="4 6" id="KW-0472">Membrane</keyword>
<evidence type="ECO:0000313" key="9">
    <source>
        <dbReference type="EMBL" id="EDQ99835.1"/>
    </source>
</evidence>
<dbReference type="GO" id="GO:0004222">
    <property type="term" value="F:metalloendopeptidase activity"/>
    <property type="evidence" value="ECO:0007669"/>
    <property type="project" value="InterPro"/>
</dbReference>
<evidence type="ECO:0000256" key="2">
    <source>
        <dbReference type="ARBA" id="ARBA00022692"/>
    </source>
</evidence>
<dbReference type="GO" id="GO:0016020">
    <property type="term" value="C:membrane"/>
    <property type="evidence" value="ECO:0007669"/>
    <property type="project" value="InterPro"/>
</dbReference>
<name>B0DZX0_LACBS</name>
<evidence type="ECO:0000256" key="7">
    <source>
        <dbReference type="SAM" id="SignalP"/>
    </source>
</evidence>
<evidence type="ECO:0000313" key="10">
    <source>
        <dbReference type="Proteomes" id="UP000001194"/>
    </source>
</evidence>
<feature type="transmembrane region" description="Helical" evidence="6">
    <location>
        <begin position="536"/>
        <end position="553"/>
    </location>
</feature>
<dbReference type="PANTHER" id="PTHR13325">
    <property type="entry name" value="PROTEASE M50 MEMBRANE-BOUND TRANSCRIPTION FACTOR SITE 2 PROTEASE"/>
    <property type="match status" value="1"/>
</dbReference>
<dbReference type="HOGENOM" id="CLU_021808_0_0_1"/>
<dbReference type="PANTHER" id="PTHR13325:SF3">
    <property type="entry name" value="MEMBRANE-BOUND TRANSCRIPTION FACTOR SITE-2 PROTEASE"/>
    <property type="match status" value="1"/>
</dbReference>
<dbReference type="InParanoid" id="B0DZX0"/>
<evidence type="ECO:0000256" key="3">
    <source>
        <dbReference type="ARBA" id="ARBA00022989"/>
    </source>
</evidence>
<dbReference type="OrthoDB" id="7694678at2759"/>
<keyword evidence="7" id="KW-0732">Signal</keyword>
<evidence type="ECO:0000256" key="6">
    <source>
        <dbReference type="SAM" id="Phobius"/>
    </source>
</evidence>
<feature type="domain" description="Peptidase M50" evidence="8">
    <location>
        <begin position="180"/>
        <end position="498"/>
    </location>
</feature>